<organism evidence="1 2">
    <name type="scientific">Solemya pervernicosa gill symbiont</name>
    <dbReference type="NCBI Taxonomy" id="642797"/>
    <lineage>
        <taxon>Bacteria</taxon>
        <taxon>Pseudomonadati</taxon>
        <taxon>Pseudomonadota</taxon>
        <taxon>Gammaproteobacteria</taxon>
        <taxon>sulfur-oxidizing symbionts</taxon>
    </lineage>
</organism>
<accession>A0A1T2L3H8</accession>
<proteinExistence type="predicted"/>
<evidence type="ECO:0000313" key="2">
    <source>
        <dbReference type="Proteomes" id="UP000191110"/>
    </source>
</evidence>
<evidence type="ECO:0000313" key="1">
    <source>
        <dbReference type="EMBL" id="OOZ39667.1"/>
    </source>
</evidence>
<dbReference type="Proteomes" id="UP000191110">
    <property type="component" value="Unassembled WGS sequence"/>
</dbReference>
<name>A0A1T2L3H8_9GAMM</name>
<reference evidence="1 2" key="1">
    <citation type="submission" date="2016-11" db="EMBL/GenBank/DDBJ databases">
        <title>Mixed transmission modes and dynamic genome evolution in an obligate animal-bacterial symbiosis.</title>
        <authorList>
            <person name="Russell S.L."/>
            <person name="Corbett-Detig R.B."/>
            <person name="Cavanaugh C.M."/>
        </authorList>
    </citation>
    <scope>NUCLEOTIDE SEQUENCE [LARGE SCALE GENOMIC DNA]</scope>
    <source>
        <strain evidence="1">Sveles-Q1</strain>
    </source>
</reference>
<dbReference type="RefSeq" id="WP_078484068.1">
    <property type="nucleotide sequence ID" value="NZ_MPRL01000045.1"/>
</dbReference>
<sequence>MPYFVFKVFPSKQLEYIEKYDGYREARGEVRTLREALGDNPEHQIKMIFAKNQIEAEHLLKEEREAPPIGDD</sequence>
<protein>
    <submittedName>
        <fullName evidence="1">Uncharacterized protein</fullName>
    </submittedName>
</protein>
<comment type="caution">
    <text evidence="1">The sequence shown here is derived from an EMBL/GenBank/DDBJ whole genome shotgun (WGS) entry which is preliminary data.</text>
</comment>
<dbReference type="AlphaFoldDB" id="A0A1T2L3H8"/>
<dbReference type="OrthoDB" id="5771673at2"/>
<gene>
    <name evidence="1" type="ORF">BOW53_10660</name>
</gene>
<dbReference type="EMBL" id="MPRL01000045">
    <property type="protein sequence ID" value="OOZ39667.1"/>
    <property type="molecule type" value="Genomic_DNA"/>
</dbReference>
<keyword evidence="2" id="KW-1185">Reference proteome</keyword>